<evidence type="ECO:0000256" key="1">
    <source>
        <dbReference type="SAM" id="MobiDB-lite"/>
    </source>
</evidence>
<dbReference type="Proteomes" id="UP001147752">
    <property type="component" value="Unassembled WGS sequence"/>
</dbReference>
<evidence type="ECO:0000259" key="2">
    <source>
        <dbReference type="SMART" id="SM00974"/>
    </source>
</evidence>
<reference evidence="3" key="1">
    <citation type="submission" date="2022-12" db="EMBL/GenBank/DDBJ databases">
        <authorList>
            <person name="Petersen C."/>
        </authorList>
    </citation>
    <scope>NUCLEOTIDE SEQUENCE</scope>
    <source>
        <strain evidence="3">IBT 3081</strain>
    </source>
</reference>
<accession>A0A9W9SVE2</accession>
<dbReference type="InterPro" id="IPR018306">
    <property type="entry name" value="Phage_T5_Orf172_DNA-bd"/>
</dbReference>
<dbReference type="EMBL" id="JAPZBT010000001">
    <property type="protein sequence ID" value="KAJ5385087.1"/>
    <property type="molecule type" value="Genomic_DNA"/>
</dbReference>
<proteinExistence type="predicted"/>
<dbReference type="OrthoDB" id="4503155at2759"/>
<dbReference type="SMART" id="SM00974">
    <property type="entry name" value="T5orf172"/>
    <property type="match status" value="1"/>
</dbReference>
<feature type="compositionally biased region" description="Acidic residues" evidence="1">
    <location>
        <begin position="345"/>
        <end position="356"/>
    </location>
</feature>
<feature type="domain" description="Bacteriophage T5 Orf172 DNA-binding" evidence="2">
    <location>
        <begin position="187"/>
        <end position="273"/>
    </location>
</feature>
<feature type="region of interest" description="Disordered" evidence="1">
    <location>
        <begin position="291"/>
        <end position="363"/>
    </location>
</feature>
<dbReference type="RefSeq" id="XP_056584863.1">
    <property type="nucleotide sequence ID" value="XM_056720728.1"/>
</dbReference>
<dbReference type="PANTHER" id="PTHR28094">
    <property type="entry name" value="MEIOTICALLY UP-REGULATED GENE 113 PROTEIN"/>
    <property type="match status" value="1"/>
</dbReference>
<reference evidence="3" key="2">
    <citation type="journal article" date="2023" name="IMA Fungus">
        <title>Comparative genomic study of the Penicillium genus elucidates a diverse pangenome and 15 lateral gene transfer events.</title>
        <authorList>
            <person name="Petersen C."/>
            <person name="Sorensen T."/>
            <person name="Nielsen M.R."/>
            <person name="Sondergaard T.E."/>
            <person name="Sorensen J.L."/>
            <person name="Fitzpatrick D.A."/>
            <person name="Frisvad J.C."/>
            <person name="Nielsen K.L."/>
        </authorList>
    </citation>
    <scope>NUCLEOTIDE SEQUENCE</scope>
    <source>
        <strain evidence="3">IBT 3081</strain>
    </source>
</reference>
<evidence type="ECO:0000313" key="3">
    <source>
        <dbReference type="EMBL" id="KAJ5385087.1"/>
    </source>
</evidence>
<evidence type="ECO:0000313" key="4">
    <source>
        <dbReference type="Proteomes" id="UP001147752"/>
    </source>
</evidence>
<comment type="caution">
    <text evidence="3">The sequence shown here is derived from an EMBL/GenBank/DDBJ whole genome shotgun (WGS) entry which is preliminary data.</text>
</comment>
<dbReference type="PANTHER" id="PTHR28094:SF1">
    <property type="entry name" value="MEIOTICALLY UP-REGULATED GENE 113 PROTEIN"/>
    <property type="match status" value="1"/>
</dbReference>
<protein>
    <recommendedName>
        <fullName evidence="2">Bacteriophage T5 Orf172 DNA-binding domain-containing protein</fullName>
    </recommendedName>
</protein>
<sequence>METPANAFLYLSGLLEIVYGSISGSTCAQLKDDTKPCLNKIAKANLESLKESFGDLFTILNDPDRNFHDKDGAFNTVLEQLINASLCRQRHHRNSDGAKSQWLKELYNDEKRDLLRYRLQIYLLEPLEEESIISISVPPPGTEFELFQPESRSSGKPNVPLLVTAELLKPLGETDRKSGYIYLISHPREPKMFKIGFSTELERRFDEHRRCYEKFSKVASDFIPYVRRIEQLIIIEFSLKHYRLKEKCTSCHKTHKEWLQVNKATLLKSFNKWVQFAKALESPYDKEGNFKTKTVALPPPAMNFKSRSPTPTKKGSRRRSDIAPSQESTPSKAAPVKSDIRIIDEEISESNSDDPDYSGRADQSRLVSSISLDLAAIHI</sequence>
<dbReference type="GeneID" id="81459911"/>
<keyword evidence="4" id="KW-1185">Reference proteome</keyword>
<dbReference type="AlphaFoldDB" id="A0A9W9SVE2"/>
<dbReference type="InterPro" id="IPR053006">
    <property type="entry name" value="Meiosis_regulatory"/>
</dbReference>
<organism evidence="3 4">
    <name type="scientific">Penicillium concentricum</name>
    <dbReference type="NCBI Taxonomy" id="293559"/>
    <lineage>
        <taxon>Eukaryota</taxon>
        <taxon>Fungi</taxon>
        <taxon>Dikarya</taxon>
        <taxon>Ascomycota</taxon>
        <taxon>Pezizomycotina</taxon>
        <taxon>Eurotiomycetes</taxon>
        <taxon>Eurotiomycetidae</taxon>
        <taxon>Eurotiales</taxon>
        <taxon>Aspergillaceae</taxon>
        <taxon>Penicillium</taxon>
    </lineage>
</organism>
<name>A0A9W9SVE2_9EURO</name>
<dbReference type="Pfam" id="PF10544">
    <property type="entry name" value="T5orf172"/>
    <property type="match status" value="1"/>
</dbReference>
<gene>
    <name evidence="3" type="ORF">N7517_002998</name>
</gene>